<feature type="domain" description="ABC transmembrane type-1" evidence="11">
    <location>
        <begin position="1"/>
        <end position="174"/>
    </location>
</feature>
<dbReference type="InterPro" id="IPR003439">
    <property type="entry name" value="ABC_transporter-like_ATP-bd"/>
</dbReference>
<keyword evidence="6" id="KW-0067">ATP-binding</keyword>
<dbReference type="CDD" id="cd03244">
    <property type="entry name" value="ABCC_MRP_domain2"/>
    <property type="match status" value="1"/>
</dbReference>
<dbReference type="GO" id="GO:0016887">
    <property type="term" value="F:ATP hydrolysis activity"/>
    <property type="evidence" value="ECO:0007669"/>
    <property type="project" value="InterPro"/>
</dbReference>
<dbReference type="KEGG" id="epa:114574166"/>
<reference evidence="12" key="1">
    <citation type="submission" date="2022-11" db="UniProtKB">
        <authorList>
            <consortium name="EnsemblMetazoa"/>
        </authorList>
    </citation>
    <scope>IDENTIFICATION</scope>
</reference>
<dbReference type="InterPro" id="IPR027417">
    <property type="entry name" value="P-loop_NTPase"/>
</dbReference>
<comment type="similarity">
    <text evidence="2">Belongs to the ABC transporter superfamily. ABCC family. Conjugate transporter (TC 3.A.1.208) subfamily.</text>
</comment>
<dbReference type="AlphaFoldDB" id="A0A913YYE5"/>
<keyword evidence="4 9" id="KW-0812">Transmembrane</keyword>
<dbReference type="InterPro" id="IPR017871">
    <property type="entry name" value="ABC_transporter-like_CS"/>
</dbReference>
<dbReference type="GO" id="GO:0140359">
    <property type="term" value="F:ABC-type transporter activity"/>
    <property type="evidence" value="ECO:0007669"/>
    <property type="project" value="InterPro"/>
</dbReference>
<evidence type="ECO:0000256" key="2">
    <source>
        <dbReference type="ARBA" id="ARBA00009726"/>
    </source>
</evidence>
<keyword evidence="8 9" id="KW-0472">Membrane</keyword>
<dbReference type="InterPro" id="IPR003593">
    <property type="entry name" value="AAA+_ATPase"/>
</dbReference>
<feature type="transmembrane region" description="Helical" evidence="9">
    <location>
        <begin position="30"/>
        <end position="48"/>
    </location>
</feature>
<dbReference type="GO" id="GO:0005524">
    <property type="term" value="F:ATP binding"/>
    <property type="evidence" value="ECO:0007669"/>
    <property type="project" value="UniProtKB-KW"/>
</dbReference>
<dbReference type="InterPro" id="IPR011527">
    <property type="entry name" value="ABC1_TM_dom"/>
</dbReference>
<dbReference type="SUPFAM" id="SSF52540">
    <property type="entry name" value="P-loop containing nucleoside triphosphate hydrolases"/>
    <property type="match status" value="1"/>
</dbReference>
<feature type="transmembrane region" description="Helical" evidence="9">
    <location>
        <begin position="7"/>
        <end position="24"/>
    </location>
</feature>
<dbReference type="PROSITE" id="PS50929">
    <property type="entry name" value="ABC_TM1F"/>
    <property type="match status" value="1"/>
</dbReference>
<dbReference type="RefSeq" id="XP_028519482.1">
    <property type="nucleotide sequence ID" value="XM_028663681.1"/>
</dbReference>
<evidence type="ECO:0000256" key="3">
    <source>
        <dbReference type="ARBA" id="ARBA00022448"/>
    </source>
</evidence>
<protein>
    <submittedName>
        <fullName evidence="12">Uncharacterized protein</fullName>
    </submittedName>
</protein>
<dbReference type="PROSITE" id="PS00211">
    <property type="entry name" value="ABC_TRANSPORTER_1"/>
    <property type="match status" value="1"/>
</dbReference>
<dbReference type="SMART" id="SM00382">
    <property type="entry name" value="AAA"/>
    <property type="match status" value="1"/>
</dbReference>
<dbReference type="Pfam" id="PF00664">
    <property type="entry name" value="ABC_membrane"/>
    <property type="match status" value="1"/>
</dbReference>
<dbReference type="Pfam" id="PF00005">
    <property type="entry name" value="ABC_tran"/>
    <property type="match status" value="1"/>
</dbReference>
<dbReference type="FunFam" id="3.40.50.300:FF:000163">
    <property type="entry name" value="Multidrug resistance-associated protein member 4"/>
    <property type="match status" value="1"/>
</dbReference>
<dbReference type="SUPFAM" id="SSF90123">
    <property type="entry name" value="ABC transporter transmembrane region"/>
    <property type="match status" value="1"/>
</dbReference>
<dbReference type="PANTHER" id="PTHR24223">
    <property type="entry name" value="ATP-BINDING CASSETTE SUB-FAMILY C"/>
    <property type="match status" value="1"/>
</dbReference>
<evidence type="ECO:0000256" key="5">
    <source>
        <dbReference type="ARBA" id="ARBA00022741"/>
    </source>
</evidence>
<keyword evidence="13" id="KW-1185">Reference proteome</keyword>
<dbReference type="InterPro" id="IPR050173">
    <property type="entry name" value="ABC_transporter_C-like"/>
</dbReference>
<dbReference type="PROSITE" id="PS50893">
    <property type="entry name" value="ABC_TRANSPORTER_2"/>
    <property type="match status" value="1"/>
</dbReference>
<evidence type="ECO:0000256" key="1">
    <source>
        <dbReference type="ARBA" id="ARBA00004141"/>
    </source>
</evidence>
<keyword evidence="7 9" id="KW-1133">Transmembrane helix</keyword>
<dbReference type="GeneID" id="114574166"/>
<keyword evidence="5" id="KW-0547">Nucleotide-binding</keyword>
<accession>A0A913YYE5</accession>
<dbReference type="OMA" id="MMIMITI"/>
<name>A0A913YYE5_EXADI</name>
<evidence type="ECO:0000256" key="9">
    <source>
        <dbReference type="SAM" id="Phobius"/>
    </source>
</evidence>
<dbReference type="GO" id="GO:0016020">
    <property type="term" value="C:membrane"/>
    <property type="evidence" value="ECO:0007669"/>
    <property type="project" value="UniProtKB-SubCell"/>
</dbReference>
<feature type="domain" description="ABC transporter" evidence="10">
    <location>
        <begin position="210"/>
        <end position="433"/>
    </location>
</feature>
<feature type="transmembrane region" description="Helical" evidence="9">
    <location>
        <begin position="114"/>
        <end position="135"/>
    </location>
</feature>
<keyword evidence="3" id="KW-0813">Transport</keyword>
<proteinExistence type="inferred from homology"/>
<dbReference type="Gene3D" id="1.20.1560.10">
    <property type="entry name" value="ABC transporter type 1, transmembrane domain"/>
    <property type="match status" value="1"/>
</dbReference>
<dbReference type="Proteomes" id="UP000887567">
    <property type="component" value="Unplaced"/>
</dbReference>
<dbReference type="Gene3D" id="3.40.50.300">
    <property type="entry name" value="P-loop containing nucleotide triphosphate hydrolases"/>
    <property type="match status" value="1"/>
</dbReference>
<dbReference type="PANTHER" id="PTHR24223:SF456">
    <property type="entry name" value="MULTIDRUG RESISTANCE-ASSOCIATED PROTEIN LETHAL(2)03659"/>
    <property type="match status" value="1"/>
</dbReference>
<dbReference type="EnsemblMetazoa" id="XM_028663681.1">
    <property type="protein sequence ID" value="XP_028519482.1"/>
    <property type="gene ID" value="LOC114574166"/>
</dbReference>
<dbReference type="InterPro" id="IPR036640">
    <property type="entry name" value="ABC1_TM_sf"/>
</dbReference>
<evidence type="ECO:0000256" key="7">
    <source>
        <dbReference type="ARBA" id="ARBA00022989"/>
    </source>
</evidence>
<comment type="subcellular location">
    <subcellularLocation>
        <location evidence="1">Membrane</location>
        <topology evidence="1">Multi-pass membrane protein</topology>
    </subcellularLocation>
</comment>
<organism evidence="12 13">
    <name type="scientific">Exaiptasia diaphana</name>
    <name type="common">Tropical sea anemone</name>
    <name type="synonym">Aiptasia pulchella</name>
    <dbReference type="NCBI Taxonomy" id="2652724"/>
    <lineage>
        <taxon>Eukaryota</taxon>
        <taxon>Metazoa</taxon>
        <taxon>Cnidaria</taxon>
        <taxon>Anthozoa</taxon>
        <taxon>Hexacorallia</taxon>
        <taxon>Actiniaria</taxon>
        <taxon>Aiptasiidae</taxon>
        <taxon>Exaiptasia</taxon>
    </lineage>
</organism>
<feature type="transmembrane region" description="Helical" evidence="9">
    <location>
        <begin position="141"/>
        <end position="159"/>
    </location>
</feature>
<dbReference type="OrthoDB" id="6500128at2759"/>
<evidence type="ECO:0000256" key="4">
    <source>
        <dbReference type="ARBA" id="ARBA00022692"/>
    </source>
</evidence>
<evidence type="ECO:0000256" key="6">
    <source>
        <dbReference type="ARBA" id="ARBA00022840"/>
    </source>
</evidence>
<evidence type="ECO:0000313" key="13">
    <source>
        <dbReference type="Proteomes" id="UP000887567"/>
    </source>
</evidence>
<evidence type="ECO:0000259" key="10">
    <source>
        <dbReference type="PROSITE" id="PS50893"/>
    </source>
</evidence>
<evidence type="ECO:0000313" key="12">
    <source>
        <dbReference type="EnsemblMetazoa" id="XP_028519482.1"/>
    </source>
</evidence>
<evidence type="ECO:0000259" key="11">
    <source>
        <dbReference type="PROSITE" id="PS50929"/>
    </source>
</evidence>
<evidence type="ECO:0000256" key="8">
    <source>
        <dbReference type="ARBA" id="ARBA00023136"/>
    </source>
</evidence>
<sequence length="436" mass="49044">MVAWRYAFYLHLALLTFAILLLNVASIPYLLVGAVPMVVGFGYLRNYYLRTSRDIKRLEAINRSPVYSHISASIDGLITIRAFEAEARFISTYYDYLDFHSSSYFLFLTTQRWLGFRLDIICALFMAFSVIGSLVTLETGTAISASVVGLCLIYAKMLTGMFQWCTRQSAEVENLMTSVERVVEYSHLEPESEPSKPALIPEDWPQHGTITAEKVFYSHHKSLPYVLKNLNFDIKPQEKVGIVGRTGAGKSSLLGMLFRLNIPEGLVQIDSLPITDIKLHDLRSAIAIIPQDPVLFSGTLRKNLDPFGNYTDEDLWNSLEEVQLKESIEELPDGIETHLAEAGSNFSVGQRQLICLARAILSHNKILVIDEATANVDHNTDSLIQETIRNKFKDCTVLTIAHRLNTIMDSDRVMVSTDRLHSINECSSIEYDHGLG</sequence>